<evidence type="ECO:0000313" key="9">
    <source>
        <dbReference type="EMBL" id="MBS3057907.1"/>
    </source>
</evidence>
<evidence type="ECO:0000256" key="4">
    <source>
        <dbReference type="ARBA" id="ARBA00022679"/>
    </source>
</evidence>
<keyword evidence="5" id="KW-0256">Endoplasmic reticulum</keyword>
<organism evidence="7 11">
    <name type="scientific">Candidatus Iainarchaeum sp</name>
    <dbReference type="NCBI Taxonomy" id="3101447"/>
    <lineage>
        <taxon>Archaea</taxon>
        <taxon>Candidatus Iainarchaeota</taxon>
        <taxon>Candidatus Iainarchaeia</taxon>
        <taxon>Candidatus Iainarchaeales</taxon>
        <taxon>Candidatus Iainarchaeaceae</taxon>
        <taxon>Candidatus Iainarchaeum</taxon>
    </lineage>
</organism>
<sequence length="168" mass="18896">MKKKLVFIAVGTHPQQFNRLLQEADRIAERTKNARFFAQSGASDYIPKNFPSKKALGLEEFDAWMRKADAVISHGGEGVIGRALQLGKPLIMVPRLESFGEHTNDHQLELVEAVSKAKKIPAILDIQNLQKAVEKALEEKKKPARKSSPTKIIKILGNYFKKEFKAVF</sequence>
<dbReference type="PANTHER" id="PTHR12867">
    <property type="entry name" value="GLYCOSYL TRANSFERASE-RELATED"/>
    <property type="match status" value="1"/>
</dbReference>
<evidence type="ECO:0000313" key="7">
    <source>
        <dbReference type="EMBL" id="HIH21457.1"/>
    </source>
</evidence>
<keyword evidence="4" id="KW-0808">Transferase</keyword>
<name>A0A7J4JZY4_9ARCH</name>
<protein>
    <recommendedName>
        <fullName evidence="6">Glycosyl transferase family 28 C-terminal domain-containing protein</fullName>
    </recommendedName>
</protein>
<dbReference type="Proteomes" id="UP000527315">
    <property type="component" value="Unassembled WGS sequence"/>
</dbReference>
<dbReference type="GO" id="GO:0006488">
    <property type="term" value="P:dolichol-linked oligosaccharide biosynthetic process"/>
    <property type="evidence" value="ECO:0007669"/>
    <property type="project" value="InterPro"/>
</dbReference>
<reference evidence="7 10" key="1">
    <citation type="journal article" date="2020" name="bioRxiv">
        <title>A rank-normalized archaeal taxonomy based on genome phylogeny resolves widespread incomplete and uneven classifications.</title>
        <authorList>
            <person name="Rinke C."/>
            <person name="Chuvochina M."/>
            <person name="Mussig A.J."/>
            <person name="Chaumeil P.-A."/>
            <person name="Waite D.W."/>
            <person name="Whitman W.B."/>
            <person name="Parks D.H."/>
            <person name="Hugenholtz P."/>
        </authorList>
    </citation>
    <scope>NUCLEOTIDE SEQUENCE</scope>
    <source>
        <strain evidence="7">UBA10191</strain>
    </source>
</reference>
<dbReference type="InterPro" id="IPR039042">
    <property type="entry name" value="Alg13-like"/>
</dbReference>
<dbReference type="SUPFAM" id="SSF53756">
    <property type="entry name" value="UDP-Glycosyltransferase/glycogen phosphorylase"/>
    <property type="match status" value="1"/>
</dbReference>
<evidence type="ECO:0000256" key="5">
    <source>
        <dbReference type="ARBA" id="ARBA00022824"/>
    </source>
</evidence>
<reference evidence="9" key="3">
    <citation type="submission" date="2021-05" db="EMBL/GenBank/DDBJ databases">
        <title>Protein family content uncovers lineage relationships and bacterial pathway maintenance mechanisms in DPANN archaea.</title>
        <authorList>
            <person name="Castelle C.J."/>
            <person name="Meheust R."/>
            <person name="Jaffe A.L."/>
            <person name="Seitz K."/>
            <person name="Gong X."/>
            <person name="Baker B.J."/>
            <person name="Banfield J.F."/>
        </authorList>
    </citation>
    <scope>NUCLEOTIDE SEQUENCE</scope>
    <source>
        <strain evidence="9">RIFCSPLOWO2_01_FULL_43_13</strain>
    </source>
</reference>
<gene>
    <name evidence="7" type="ORF">HA222_02205</name>
    <name evidence="8" type="ORF">HA227_02900</name>
    <name evidence="9" type="ORF">J4478_00725</name>
</gene>
<dbReference type="Proteomes" id="UP000680185">
    <property type="component" value="Unassembled WGS sequence"/>
</dbReference>
<dbReference type="InterPro" id="IPR007235">
    <property type="entry name" value="Glyco_trans_28_C"/>
</dbReference>
<dbReference type="EMBL" id="JAGVWB010000005">
    <property type="protein sequence ID" value="MBS3057907.1"/>
    <property type="molecule type" value="Genomic_DNA"/>
</dbReference>
<keyword evidence="3" id="KW-0328">Glycosyltransferase</keyword>
<dbReference type="GO" id="GO:0016758">
    <property type="term" value="F:hexosyltransferase activity"/>
    <property type="evidence" value="ECO:0007669"/>
    <property type="project" value="InterPro"/>
</dbReference>
<evidence type="ECO:0000256" key="3">
    <source>
        <dbReference type="ARBA" id="ARBA00022676"/>
    </source>
</evidence>
<dbReference type="EMBL" id="DUFW01000032">
    <property type="protein sequence ID" value="HIH21457.1"/>
    <property type="molecule type" value="Genomic_DNA"/>
</dbReference>
<comment type="caution">
    <text evidence="7">The sequence shown here is derived from an EMBL/GenBank/DDBJ whole genome shotgun (WGS) entry which is preliminary data.</text>
</comment>
<dbReference type="Proteomes" id="UP000590964">
    <property type="component" value="Unassembled WGS sequence"/>
</dbReference>
<evidence type="ECO:0000313" key="11">
    <source>
        <dbReference type="Proteomes" id="UP000590964"/>
    </source>
</evidence>
<reference evidence="9" key="2">
    <citation type="submission" date="2021-03" db="EMBL/GenBank/DDBJ databases">
        <authorList>
            <person name="Jaffe A."/>
        </authorList>
    </citation>
    <scope>NUCLEOTIDE SEQUENCE</scope>
    <source>
        <strain evidence="9">RIFCSPLOWO2_01_FULL_43_13</strain>
    </source>
</reference>
<evidence type="ECO:0000256" key="1">
    <source>
        <dbReference type="ARBA" id="ARBA00004240"/>
    </source>
</evidence>
<comment type="similarity">
    <text evidence="2">Belongs to the glycosyltransferase 28 family.</text>
</comment>
<dbReference type="PANTHER" id="PTHR12867:SF6">
    <property type="entry name" value="N-ACETYLGLUCOSAMINYLDIPHOSPHODOLICHOL N-ACETYLGLUCOSAMINYLTRANSFERASE"/>
    <property type="match status" value="1"/>
</dbReference>
<dbReference type="AlphaFoldDB" id="A0A7J4JZY4"/>
<feature type="domain" description="Glycosyl transferase family 28 C-terminal" evidence="6">
    <location>
        <begin position="6"/>
        <end position="149"/>
    </location>
</feature>
<accession>A0A7J4JZY4</accession>
<proteinExistence type="inferred from homology"/>
<dbReference type="Gene3D" id="3.40.50.2000">
    <property type="entry name" value="Glycogen Phosphorylase B"/>
    <property type="match status" value="1"/>
</dbReference>
<evidence type="ECO:0000256" key="2">
    <source>
        <dbReference type="ARBA" id="ARBA00006962"/>
    </source>
</evidence>
<evidence type="ECO:0000259" key="6">
    <source>
        <dbReference type="Pfam" id="PF04101"/>
    </source>
</evidence>
<evidence type="ECO:0000313" key="8">
    <source>
        <dbReference type="EMBL" id="HIH33178.1"/>
    </source>
</evidence>
<comment type="subcellular location">
    <subcellularLocation>
        <location evidence="1">Endoplasmic reticulum</location>
    </subcellularLocation>
</comment>
<dbReference type="Pfam" id="PF04101">
    <property type="entry name" value="Glyco_tran_28_C"/>
    <property type="match status" value="1"/>
</dbReference>
<dbReference type="EMBL" id="DUFJ01000068">
    <property type="protein sequence ID" value="HIH33178.1"/>
    <property type="molecule type" value="Genomic_DNA"/>
</dbReference>
<evidence type="ECO:0000313" key="10">
    <source>
        <dbReference type="Proteomes" id="UP000527315"/>
    </source>
</evidence>